<keyword evidence="3" id="KW-1185">Reference proteome</keyword>
<evidence type="ECO:0000313" key="3">
    <source>
        <dbReference type="Proteomes" id="UP000199053"/>
    </source>
</evidence>
<evidence type="ECO:0008006" key="4">
    <source>
        <dbReference type="Google" id="ProtNLM"/>
    </source>
</evidence>
<evidence type="ECO:0000313" key="2">
    <source>
        <dbReference type="EMBL" id="SDK95695.1"/>
    </source>
</evidence>
<accession>A0A1G9G503</accession>
<protein>
    <recommendedName>
        <fullName evidence="4">Lipoprotein</fullName>
    </recommendedName>
</protein>
<dbReference type="RefSeq" id="WP_092160275.1">
    <property type="nucleotide sequence ID" value="NZ_FNGA01000002.1"/>
</dbReference>
<reference evidence="3" key="1">
    <citation type="submission" date="2016-10" db="EMBL/GenBank/DDBJ databases">
        <authorList>
            <person name="Varghese N."/>
            <person name="Submissions S."/>
        </authorList>
    </citation>
    <scope>NUCLEOTIDE SEQUENCE [LARGE SCALE GENOMIC DNA]</scope>
    <source>
        <strain evidence="3">DSM 16995</strain>
    </source>
</reference>
<dbReference type="EMBL" id="FNGA01000002">
    <property type="protein sequence ID" value="SDK95695.1"/>
    <property type="molecule type" value="Genomic_DNA"/>
</dbReference>
<dbReference type="STRING" id="246191.SAMN05660337_1835"/>
<gene>
    <name evidence="2" type="ORF">SAMN05660337_1835</name>
</gene>
<dbReference type="OrthoDB" id="5459194at2"/>
<organism evidence="2 3">
    <name type="scientific">Maridesulfovibrio ferrireducens</name>
    <dbReference type="NCBI Taxonomy" id="246191"/>
    <lineage>
        <taxon>Bacteria</taxon>
        <taxon>Pseudomonadati</taxon>
        <taxon>Thermodesulfobacteriota</taxon>
        <taxon>Desulfovibrionia</taxon>
        <taxon>Desulfovibrionales</taxon>
        <taxon>Desulfovibrionaceae</taxon>
        <taxon>Maridesulfovibrio</taxon>
    </lineage>
</organism>
<keyword evidence="1" id="KW-0732">Signal</keyword>
<name>A0A1G9G503_9BACT</name>
<evidence type="ECO:0000256" key="1">
    <source>
        <dbReference type="SAM" id="SignalP"/>
    </source>
</evidence>
<dbReference type="Proteomes" id="UP000199053">
    <property type="component" value="Unassembled WGS sequence"/>
</dbReference>
<feature type="signal peptide" evidence="1">
    <location>
        <begin position="1"/>
        <end position="22"/>
    </location>
</feature>
<dbReference type="PROSITE" id="PS51257">
    <property type="entry name" value="PROKAR_LIPOPROTEIN"/>
    <property type="match status" value="1"/>
</dbReference>
<dbReference type="AlphaFoldDB" id="A0A1G9G503"/>
<feature type="chain" id="PRO_5011540828" description="Lipoprotein" evidence="1">
    <location>
        <begin position="23"/>
        <end position="92"/>
    </location>
</feature>
<proteinExistence type="predicted"/>
<sequence length="92" mass="10235">MKRLLTVIATLLILGGCSSWHNSNIVDPAQRNKILAKDKAFCRQRAEQQVPIGSETDGAPPEPTTYQAEFSGNYAQANTFDKCMTGRGWYKK</sequence>